<dbReference type="Proteomes" id="UP000798808">
    <property type="component" value="Unassembled WGS sequence"/>
</dbReference>
<comment type="similarity">
    <text evidence="1">Belongs to the Cu-Zn superoxide dismutase family.</text>
</comment>
<evidence type="ECO:0000256" key="1">
    <source>
        <dbReference type="ARBA" id="ARBA00010457"/>
    </source>
</evidence>
<evidence type="ECO:0000259" key="3">
    <source>
        <dbReference type="Pfam" id="PF00080"/>
    </source>
</evidence>
<feature type="chain" id="PRO_5047071605" evidence="2">
    <location>
        <begin position="25"/>
        <end position="199"/>
    </location>
</feature>
<evidence type="ECO:0000313" key="4">
    <source>
        <dbReference type="EMBL" id="MTI25621.1"/>
    </source>
</evidence>
<dbReference type="InterPro" id="IPR001424">
    <property type="entry name" value="SOD_Cu_Zn_dom"/>
</dbReference>
<dbReference type="CDD" id="cd00305">
    <property type="entry name" value="Cu-Zn_Superoxide_Dismutase"/>
    <property type="match status" value="1"/>
</dbReference>
<proteinExistence type="inferred from homology"/>
<sequence>MKNLKMHFLVGSFALLAACGPANKEEDTTEEPEVAAVETEEPVAEEKVLNTAKATISSASGSTLTGEATFTDLGEGDVTFKLTVEGATPGEHALHLHEKGDCSAPDATSAGGHWNPAGVKHGKRAVDHLYHAGDIANLEVGEDGKGVLTATISGWSIGGADSTNIINKAIIIHADADDFTSQPSGAAGKRVGCGVIQKN</sequence>
<reference evidence="4 5" key="1">
    <citation type="submission" date="2019-02" db="EMBL/GenBank/DDBJ databases">
        <authorList>
            <person name="Goldberg S.R."/>
            <person name="Haltli B.A."/>
            <person name="Correa H."/>
            <person name="Russell K.G."/>
        </authorList>
    </citation>
    <scope>NUCLEOTIDE SEQUENCE [LARGE SCALE GENOMIC DNA]</scope>
    <source>
        <strain evidence="4 5">JCM 16186</strain>
    </source>
</reference>
<gene>
    <name evidence="4" type="ORF">E1163_11765</name>
</gene>
<evidence type="ECO:0000256" key="2">
    <source>
        <dbReference type="SAM" id="SignalP"/>
    </source>
</evidence>
<feature type="domain" description="Superoxide dismutase copper/zinc binding" evidence="3">
    <location>
        <begin position="65"/>
        <end position="196"/>
    </location>
</feature>
<organism evidence="4 5">
    <name type="scientific">Fulvivirga kasyanovii</name>
    <dbReference type="NCBI Taxonomy" id="396812"/>
    <lineage>
        <taxon>Bacteria</taxon>
        <taxon>Pseudomonadati</taxon>
        <taxon>Bacteroidota</taxon>
        <taxon>Cytophagia</taxon>
        <taxon>Cytophagales</taxon>
        <taxon>Fulvivirgaceae</taxon>
        <taxon>Fulvivirga</taxon>
    </lineage>
</organism>
<keyword evidence="2" id="KW-0732">Signal</keyword>
<evidence type="ECO:0000313" key="5">
    <source>
        <dbReference type="Proteomes" id="UP000798808"/>
    </source>
</evidence>
<dbReference type="InterPro" id="IPR036423">
    <property type="entry name" value="SOD-like_Cu/Zn_dom_sf"/>
</dbReference>
<name>A0ABW9RNP5_9BACT</name>
<dbReference type="PANTHER" id="PTHR10003">
    <property type="entry name" value="SUPEROXIDE DISMUTASE CU-ZN -RELATED"/>
    <property type="match status" value="1"/>
</dbReference>
<dbReference type="Pfam" id="PF00080">
    <property type="entry name" value="Sod_Cu"/>
    <property type="match status" value="1"/>
</dbReference>
<feature type="signal peptide" evidence="2">
    <location>
        <begin position="1"/>
        <end position="24"/>
    </location>
</feature>
<dbReference type="RefSeq" id="WP_155171910.1">
    <property type="nucleotide sequence ID" value="NZ_BAAAFL010000053.1"/>
</dbReference>
<dbReference type="SUPFAM" id="SSF49329">
    <property type="entry name" value="Cu,Zn superoxide dismutase-like"/>
    <property type="match status" value="1"/>
</dbReference>
<dbReference type="PROSITE" id="PS51257">
    <property type="entry name" value="PROKAR_LIPOPROTEIN"/>
    <property type="match status" value="1"/>
</dbReference>
<dbReference type="InterPro" id="IPR024134">
    <property type="entry name" value="SOD_Cu/Zn_/chaperone"/>
</dbReference>
<dbReference type="EMBL" id="SMLW01000529">
    <property type="protein sequence ID" value="MTI25621.1"/>
    <property type="molecule type" value="Genomic_DNA"/>
</dbReference>
<keyword evidence="5" id="KW-1185">Reference proteome</keyword>
<protein>
    <submittedName>
        <fullName evidence="4">Superoxide dismutase family protein</fullName>
    </submittedName>
</protein>
<dbReference type="Gene3D" id="2.60.40.200">
    <property type="entry name" value="Superoxide dismutase, copper/zinc binding domain"/>
    <property type="match status" value="1"/>
</dbReference>
<accession>A0ABW9RNP5</accession>
<comment type="caution">
    <text evidence="4">The sequence shown here is derived from an EMBL/GenBank/DDBJ whole genome shotgun (WGS) entry which is preliminary data.</text>
</comment>